<dbReference type="Gene3D" id="3.10.50.40">
    <property type="match status" value="1"/>
</dbReference>
<dbReference type="Proteomes" id="UP000886355">
    <property type="component" value="Unassembled WGS sequence"/>
</dbReference>
<name>A0A7C0WRY1_9BACT</name>
<dbReference type="InterPro" id="IPR046357">
    <property type="entry name" value="PPIase_dom_sf"/>
</dbReference>
<sequence>MTVQENTVVKLNYRYLNSQGHPLHRGRSFSLNVLVGRDCLPPFIEKQLMGKSSGEVVKVPISTEVTSSFPTVIVHIDDIPGGIEPYPGLVLSVLDDAGATSPIRIIRIDGDRIYAHPVQGDPGEDAAFVEIKIESIRWASVEEFLEGRAKHVH</sequence>
<evidence type="ECO:0008006" key="2">
    <source>
        <dbReference type="Google" id="ProtNLM"/>
    </source>
</evidence>
<gene>
    <name evidence="1" type="ORF">ENG14_03320</name>
</gene>
<dbReference type="GO" id="GO:0003755">
    <property type="term" value="F:peptidyl-prolyl cis-trans isomerase activity"/>
    <property type="evidence" value="ECO:0007669"/>
    <property type="project" value="InterPro"/>
</dbReference>
<protein>
    <recommendedName>
        <fullName evidence="2">Peptidylprolyl isomerase</fullName>
    </recommendedName>
</protein>
<evidence type="ECO:0000313" key="1">
    <source>
        <dbReference type="EMBL" id="HDL89914.1"/>
    </source>
</evidence>
<dbReference type="AlphaFoldDB" id="A0A7C0WRY1"/>
<accession>A0A7C0WRY1</accession>
<comment type="caution">
    <text evidence="1">The sequence shown here is derived from an EMBL/GenBank/DDBJ whole genome shotgun (WGS) entry which is preliminary data.</text>
</comment>
<reference evidence="1" key="1">
    <citation type="journal article" date="2020" name="mSystems">
        <title>Genome- and Community-Level Interaction Insights into Carbon Utilization and Element Cycling Functions of Hydrothermarchaeota in Hydrothermal Sediment.</title>
        <authorList>
            <person name="Zhou Z."/>
            <person name="Liu Y."/>
            <person name="Xu W."/>
            <person name="Pan J."/>
            <person name="Luo Z.H."/>
            <person name="Li M."/>
        </authorList>
    </citation>
    <scope>NUCLEOTIDE SEQUENCE [LARGE SCALE GENOMIC DNA]</scope>
    <source>
        <strain evidence="1">HyVt-19</strain>
    </source>
</reference>
<dbReference type="SUPFAM" id="SSF54534">
    <property type="entry name" value="FKBP-like"/>
    <property type="match status" value="1"/>
</dbReference>
<proteinExistence type="predicted"/>
<organism evidence="1">
    <name type="scientific">Thermodesulforhabdus norvegica</name>
    <dbReference type="NCBI Taxonomy" id="39841"/>
    <lineage>
        <taxon>Bacteria</taxon>
        <taxon>Pseudomonadati</taxon>
        <taxon>Thermodesulfobacteriota</taxon>
        <taxon>Syntrophobacteria</taxon>
        <taxon>Syntrophobacterales</taxon>
        <taxon>Thermodesulforhabdaceae</taxon>
        <taxon>Thermodesulforhabdus</taxon>
    </lineage>
</organism>
<dbReference type="EMBL" id="DQZW01000154">
    <property type="protein sequence ID" value="HDL89914.1"/>
    <property type="molecule type" value="Genomic_DNA"/>
</dbReference>